<sequence>MTQFATALIESLATGRSFLLPDLENFLNDNYRCIRLHDAMQLELDSGEAFLFDYGVVVFWGVTENTKQSLMTKIQSFIVDLKMIPDFEQYAFDSNTDTIKMHADKISFANEDSMERLAVSHALAQSVKLAEFERLAQEVIQAHAHIPVSLAKTGKVAMSRKAIAKSRGVLFGARGDILLNYSLLDTPEFFWDYPDLEPLYTMVSRYLDVVARINVLNKKLESIHELLDMLANEQNHKHSSTLEWIIIILIALEIVLFLH</sequence>
<keyword evidence="3" id="KW-1185">Reference proteome</keyword>
<proteinExistence type="predicted"/>
<dbReference type="AlphaFoldDB" id="A0A1I4A3J0"/>
<dbReference type="InterPro" id="IPR051624">
    <property type="entry name" value="RMD1/Sad1-interacting"/>
</dbReference>
<evidence type="ECO:0000313" key="2">
    <source>
        <dbReference type="EMBL" id="SFK50952.1"/>
    </source>
</evidence>
<reference evidence="3" key="1">
    <citation type="submission" date="2016-10" db="EMBL/GenBank/DDBJ databases">
        <authorList>
            <person name="Varghese N."/>
            <person name="Submissions S."/>
        </authorList>
    </citation>
    <scope>NUCLEOTIDE SEQUENCE [LARGE SCALE GENOMIC DNA]</scope>
    <source>
        <strain evidence="3">DSM 11578</strain>
    </source>
</reference>
<protein>
    <submittedName>
        <fullName evidence="2">Uncharacterized protein, Rmd1/YagE family</fullName>
    </submittedName>
</protein>
<dbReference type="Proteomes" id="UP000198924">
    <property type="component" value="Unassembled WGS sequence"/>
</dbReference>
<evidence type="ECO:0000259" key="1">
    <source>
        <dbReference type="Pfam" id="PF02582"/>
    </source>
</evidence>
<name>A0A1I4A3J0_9GAMM</name>
<dbReference type="EMBL" id="FOSH01000013">
    <property type="protein sequence ID" value="SFK50952.1"/>
    <property type="molecule type" value="Genomic_DNA"/>
</dbReference>
<accession>A0A1I4A3J0</accession>
<dbReference type="PANTHER" id="PTHR16255">
    <property type="entry name" value="REQUIRED FOR MEIOTIC NUCLEAR DIVISION PROTEIN 1 HOMOLOG"/>
    <property type="match status" value="1"/>
</dbReference>
<dbReference type="Pfam" id="PF02582">
    <property type="entry name" value="DUF155"/>
    <property type="match status" value="1"/>
</dbReference>
<evidence type="ECO:0000313" key="3">
    <source>
        <dbReference type="Proteomes" id="UP000198924"/>
    </source>
</evidence>
<dbReference type="PANTHER" id="PTHR16255:SF1">
    <property type="entry name" value="REQUIRED FOR MEIOTIC NUCLEAR DIVISION PROTEIN 1 HOMOLOG"/>
    <property type="match status" value="1"/>
</dbReference>
<organism evidence="2 3">
    <name type="scientific">Methylophaga sulfidovorans</name>
    <dbReference type="NCBI Taxonomy" id="45496"/>
    <lineage>
        <taxon>Bacteria</taxon>
        <taxon>Pseudomonadati</taxon>
        <taxon>Pseudomonadota</taxon>
        <taxon>Gammaproteobacteria</taxon>
        <taxon>Thiotrichales</taxon>
        <taxon>Piscirickettsiaceae</taxon>
        <taxon>Methylophaga</taxon>
    </lineage>
</organism>
<gene>
    <name evidence="2" type="ORF">SAMN04488079_11323</name>
</gene>
<dbReference type="OrthoDB" id="529323at2"/>
<dbReference type="InterPro" id="IPR003734">
    <property type="entry name" value="DUF155"/>
</dbReference>
<feature type="domain" description="DUF155" evidence="1">
    <location>
        <begin position="50"/>
        <end position="217"/>
    </location>
</feature>